<dbReference type="GeneTree" id="ENSGT00390000010327"/>
<protein>
    <submittedName>
        <fullName evidence="2">Sperm microtubule inner protein 11</fullName>
    </submittedName>
</protein>
<gene>
    <name evidence="2" type="primary">SPMIP11</name>
</gene>
<feature type="compositionally biased region" description="Basic and acidic residues" evidence="1">
    <location>
        <begin position="29"/>
        <end position="44"/>
    </location>
</feature>
<sequence>MAFLGLTCLGYQNPIKPRVLLPQILRREDEEEKGKSDEKERADSKLPPVSSSQNILDSSQLHENSYEKYRELIITRLRAPKSPNQIYTIPLTNGQNYGWWMQKNSYVETEKADPWIKVPHYPLVSSEMTRYVEKMAMTNPDFKLF</sequence>
<dbReference type="OMA" id="DHCILND"/>
<evidence type="ECO:0000256" key="1">
    <source>
        <dbReference type="SAM" id="MobiDB-lite"/>
    </source>
</evidence>
<keyword evidence="3" id="KW-1185">Reference proteome</keyword>
<evidence type="ECO:0000313" key="3">
    <source>
        <dbReference type="Proteomes" id="UP000008672"/>
    </source>
</evidence>
<reference evidence="3" key="1">
    <citation type="submission" date="2011-08" db="EMBL/GenBank/DDBJ databases">
        <title>The draft genome of Latimeria chalumnae.</title>
        <authorList>
            <person name="Di Palma F."/>
            <person name="Alfoldi J."/>
            <person name="Johnson J."/>
            <person name="Berlin A."/>
            <person name="Gnerre S."/>
            <person name="Jaffe D."/>
            <person name="MacCallum I."/>
            <person name="Young S."/>
            <person name="Walker B.J."/>
            <person name="Lander E."/>
            <person name="Lindblad-Toh K."/>
        </authorList>
    </citation>
    <scope>NUCLEOTIDE SEQUENCE [LARGE SCALE GENOMIC DNA]</scope>
    <source>
        <strain evidence="3">Wild caught</strain>
    </source>
</reference>
<accession>M3XIZ9</accession>
<reference evidence="2" key="3">
    <citation type="submission" date="2025-09" db="UniProtKB">
        <authorList>
            <consortium name="Ensembl"/>
        </authorList>
    </citation>
    <scope>IDENTIFICATION</scope>
</reference>
<dbReference type="InParanoid" id="M3XIZ9"/>
<dbReference type="Pfam" id="PF22593">
    <property type="entry name" value="SPMIP11"/>
    <property type="match status" value="1"/>
</dbReference>
<dbReference type="EMBL" id="AFYH01034231">
    <property type="status" value="NOT_ANNOTATED_CDS"/>
    <property type="molecule type" value="Genomic_DNA"/>
</dbReference>
<dbReference type="AlphaFoldDB" id="M3XIZ9"/>
<dbReference type="EMBL" id="AFYH01034229">
    <property type="status" value="NOT_ANNOTATED_CDS"/>
    <property type="molecule type" value="Genomic_DNA"/>
</dbReference>
<dbReference type="InterPro" id="IPR038775">
    <property type="entry name" value="SPMIP11"/>
</dbReference>
<organism evidence="2 3">
    <name type="scientific">Latimeria chalumnae</name>
    <name type="common">Coelacanth</name>
    <dbReference type="NCBI Taxonomy" id="7897"/>
    <lineage>
        <taxon>Eukaryota</taxon>
        <taxon>Metazoa</taxon>
        <taxon>Chordata</taxon>
        <taxon>Craniata</taxon>
        <taxon>Vertebrata</taxon>
        <taxon>Euteleostomi</taxon>
        <taxon>Coelacanthiformes</taxon>
        <taxon>Coelacanthidae</taxon>
        <taxon>Latimeria</taxon>
    </lineage>
</organism>
<dbReference type="EMBL" id="AFYH01034228">
    <property type="status" value="NOT_ANNOTATED_CDS"/>
    <property type="molecule type" value="Genomic_DNA"/>
</dbReference>
<dbReference type="Ensembl" id="ENSLACT00000025983.1">
    <property type="protein sequence ID" value="ENSLACP00000022705.1"/>
    <property type="gene ID" value="ENSLACG00000022415.1"/>
</dbReference>
<dbReference type="PANTHER" id="PTHR35263">
    <property type="entry name" value="TESTIS-EXPRESSED PROTEIN 49"/>
    <property type="match status" value="1"/>
</dbReference>
<feature type="compositionally biased region" description="Polar residues" evidence="1">
    <location>
        <begin position="49"/>
        <end position="62"/>
    </location>
</feature>
<dbReference type="PANTHER" id="PTHR35263:SF1">
    <property type="entry name" value="TESTIS-EXPRESSED PROTEIN 49"/>
    <property type="match status" value="1"/>
</dbReference>
<proteinExistence type="predicted"/>
<dbReference type="Proteomes" id="UP000008672">
    <property type="component" value="Unassembled WGS sequence"/>
</dbReference>
<name>M3XIZ9_LATCH</name>
<dbReference type="eggNOG" id="ENOG502S7R5">
    <property type="taxonomic scope" value="Eukaryota"/>
</dbReference>
<dbReference type="EMBL" id="AFYH01034232">
    <property type="status" value="NOT_ANNOTATED_CDS"/>
    <property type="molecule type" value="Genomic_DNA"/>
</dbReference>
<dbReference type="EMBL" id="AFYH01034230">
    <property type="status" value="NOT_ANNOTATED_CDS"/>
    <property type="molecule type" value="Genomic_DNA"/>
</dbReference>
<feature type="region of interest" description="Disordered" evidence="1">
    <location>
        <begin position="29"/>
        <end position="62"/>
    </location>
</feature>
<dbReference type="HOGENOM" id="CLU_129931_0_0_1"/>
<reference evidence="2" key="2">
    <citation type="submission" date="2025-08" db="UniProtKB">
        <authorList>
            <consortium name="Ensembl"/>
        </authorList>
    </citation>
    <scope>IDENTIFICATION</scope>
</reference>
<dbReference type="OrthoDB" id="7085216at2759"/>
<evidence type="ECO:0000313" key="2">
    <source>
        <dbReference type="Ensembl" id="ENSLACP00000022705.1"/>
    </source>
</evidence>